<keyword evidence="7" id="KW-0560">Oxidoreductase</keyword>
<evidence type="ECO:0000256" key="5">
    <source>
        <dbReference type="ARBA" id="ARBA00023004"/>
    </source>
</evidence>
<keyword evidence="4 6" id="KW-0479">Metal-binding</keyword>
<dbReference type="InterPro" id="IPR001128">
    <property type="entry name" value="Cyt_P450"/>
</dbReference>
<dbReference type="EMBL" id="KQ030685">
    <property type="protein sequence ID" value="KJZ69710.1"/>
    <property type="molecule type" value="Genomic_DNA"/>
</dbReference>
<dbReference type="GO" id="GO:0004497">
    <property type="term" value="F:monooxygenase activity"/>
    <property type="evidence" value="ECO:0007669"/>
    <property type="project" value="UniProtKB-KW"/>
</dbReference>
<dbReference type="InterPro" id="IPR050121">
    <property type="entry name" value="Cytochrome_P450_monoxygenase"/>
</dbReference>
<evidence type="ECO:0000256" key="3">
    <source>
        <dbReference type="ARBA" id="ARBA00022617"/>
    </source>
</evidence>
<evidence type="ECO:0000256" key="6">
    <source>
        <dbReference type="PIRSR" id="PIRSR602401-1"/>
    </source>
</evidence>
<dbReference type="GO" id="GO:0020037">
    <property type="term" value="F:heme binding"/>
    <property type="evidence" value="ECO:0007669"/>
    <property type="project" value="InterPro"/>
</dbReference>
<keyword evidence="3 6" id="KW-0349">Heme</keyword>
<gene>
    <name evidence="8" type="ORF">HIM_10904</name>
</gene>
<evidence type="ECO:0008006" key="10">
    <source>
        <dbReference type="Google" id="ProtNLM"/>
    </source>
</evidence>
<accession>A0A0F7ZJK4</accession>
<comment type="similarity">
    <text evidence="2 7">Belongs to the cytochrome P450 family.</text>
</comment>
<evidence type="ECO:0000256" key="4">
    <source>
        <dbReference type="ARBA" id="ARBA00022723"/>
    </source>
</evidence>
<keyword evidence="5 6" id="KW-0408">Iron</keyword>
<reference evidence="8 9" key="1">
    <citation type="journal article" date="2014" name="Genome Biol. Evol.">
        <title>Comparative genomics and transcriptomics analyses reveal divergent lifestyle features of nematode endoparasitic fungus Hirsutella minnesotensis.</title>
        <authorList>
            <person name="Lai Y."/>
            <person name="Liu K."/>
            <person name="Zhang X."/>
            <person name="Zhang X."/>
            <person name="Li K."/>
            <person name="Wang N."/>
            <person name="Shu C."/>
            <person name="Wu Y."/>
            <person name="Wang C."/>
            <person name="Bushley K.E."/>
            <person name="Xiang M."/>
            <person name="Liu X."/>
        </authorList>
    </citation>
    <scope>NUCLEOTIDE SEQUENCE [LARGE SCALE GENOMIC DNA]</scope>
    <source>
        <strain evidence="8 9">3608</strain>
    </source>
</reference>
<evidence type="ECO:0000256" key="2">
    <source>
        <dbReference type="ARBA" id="ARBA00010617"/>
    </source>
</evidence>
<name>A0A0F7ZJK4_9HYPO</name>
<dbReference type="CDD" id="cd11058">
    <property type="entry name" value="CYP60B-like"/>
    <property type="match status" value="1"/>
</dbReference>
<dbReference type="SUPFAM" id="SSF48264">
    <property type="entry name" value="Cytochrome P450"/>
    <property type="match status" value="1"/>
</dbReference>
<evidence type="ECO:0000313" key="9">
    <source>
        <dbReference type="Proteomes" id="UP000054481"/>
    </source>
</evidence>
<dbReference type="InterPro" id="IPR036396">
    <property type="entry name" value="Cyt_P450_sf"/>
</dbReference>
<evidence type="ECO:0000256" key="1">
    <source>
        <dbReference type="ARBA" id="ARBA00001971"/>
    </source>
</evidence>
<protein>
    <recommendedName>
        <fullName evidence="10">Isotrichodermin C-15 hydroxylase</fullName>
    </recommendedName>
</protein>
<dbReference type="PRINTS" id="PR00463">
    <property type="entry name" value="EP450I"/>
</dbReference>
<dbReference type="InterPro" id="IPR017972">
    <property type="entry name" value="Cyt_P450_CS"/>
</dbReference>
<dbReference type="PROSITE" id="PS00086">
    <property type="entry name" value="CYTOCHROME_P450"/>
    <property type="match status" value="1"/>
</dbReference>
<dbReference type="GO" id="GO:0016705">
    <property type="term" value="F:oxidoreductase activity, acting on paired donors, with incorporation or reduction of molecular oxygen"/>
    <property type="evidence" value="ECO:0007669"/>
    <property type="project" value="InterPro"/>
</dbReference>
<keyword evidence="7" id="KW-0503">Monooxygenase</keyword>
<dbReference type="GO" id="GO:0005506">
    <property type="term" value="F:iron ion binding"/>
    <property type="evidence" value="ECO:0007669"/>
    <property type="project" value="InterPro"/>
</dbReference>
<dbReference type="InterPro" id="IPR002401">
    <property type="entry name" value="Cyt_P450_E_grp-I"/>
</dbReference>
<keyword evidence="9" id="KW-1185">Reference proteome</keyword>
<dbReference type="PRINTS" id="PR00385">
    <property type="entry name" value="P450"/>
</dbReference>
<sequence>MLFFILPELAVATLAISLCTRFVYNLFFHPLHIYPGPKLWAVSRIPYIRCYLSGHAHRVILDLHLRYGPVVRIAPDELSYSHPDAWKDIMGHQPSPRRENEKDAIFFPEELHGGIIDAKTDNHRRMRRILSQSFSMKALRQQEVILQQYMDVLMSRLREQCARGNRTHDISLWFNWTTFDATSNLAFGESFQCLKNGRFNSFVDLIFQAAKAAAFRVCAVRYSFLAPLLSLLIPRKTRQVMKEHYRWSEERISAILSSGKQHLFLGADAGDESLSYAEAVATSNTLIFAGAETTGTALSAAVFYLAKNTRAYEKLMREVRSTFSTEDQINITSVQTLQYMSAVLNETLRMYPPVPSGIPRRICKSGNVVLGQYVPEDTIVSIWQWSLYRNPAFFSSPDDFLPERWLENATCATVSKKAFQPFSYGPRDCIGKYLANAEMRLVLSRLILNFDFELAEGHGDWEDKSEVYILWDKGPLPVCLTTRGASNRPDSQ</sequence>
<evidence type="ECO:0000256" key="7">
    <source>
        <dbReference type="RuleBase" id="RU000461"/>
    </source>
</evidence>
<dbReference type="AlphaFoldDB" id="A0A0F7ZJK4"/>
<evidence type="ECO:0000313" key="8">
    <source>
        <dbReference type="EMBL" id="KJZ69710.1"/>
    </source>
</evidence>
<dbReference type="PANTHER" id="PTHR24305:SF210">
    <property type="entry name" value="CYTOCHROME P450 MONOOXYGENASE ASQL-RELATED"/>
    <property type="match status" value="1"/>
</dbReference>
<organism evidence="8 9">
    <name type="scientific">Hirsutella minnesotensis 3608</name>
    <dbReference type="NCBI Taxonomy" id="1043627"/>
    <lineage>
        <taxon>Eukaryota</taxon>
        <taxon>Fungi</taxon>
        <taxon>Dikarya</taxon>
        <taxon>Ascomycota</taxon>
        <taxon>Pezizomycotina</taxon>
        <taxon>Sordariomycetes</taxon>
        <taxon>Hypocreomycetidae</taxon>
        <taxon>Hypocreales</taxon>
        <taxon>Ophiocordycipitaceae</taxon>
        <taxon>Hirsutella</taxon>
    </lineage>
</organism>
<dbReference type="Proteomes" id="UP000054481">
    <property type="component" value="Unassembled WGS sequence"/>
</dbReference>
<dbReference type="PANTHER" id="PTHR24305">
    <property type="entry name" value="CYTOCHROME P450"/>
    <property type="match status" value="1"/>
</dbReference>
<comment type="cofactor">
    <cofactor evidence="1 6">
        <name>heme</name>
        <dbReference type="ChEBI" id="CHEBI:30413"/>
    </cofactor>
</comment>
<dbReference type="OrthoDB" id="1470350at2759"/>
<proteinExistence type="inferred from homology"/>
<feature type="binding site" description="axial binding residue" evidence="6">
    <location>
        <position position="429"/>
    </location>
    <ligand>
        <name>heme</name>
        <dbReference type="ChEBI" id="CHEBI:30413"/>
    </ligand>
    <ligandPart>
        <name>Fe</name>
        <dbReference type="ChEBI" id="CHEBI:18248"/>
    </ligandPart>
</feature>
<dbReference type="Gene3D" id="1.10.630.10">
    <property type="entry name" value="Cytochrome P450"/>
    <property type="match status" value="1"/>
</dbReference>
<dbReference type="Pfam" id="PF00067">
    <property type="entry name" value="p450"/>
    <property type="match status" value="1"/>
</dbReference>